<dbReference type="EMBL" id="JAMD01000008">
    <property type="protein sequence ID" value="KEJ95022.1"/>
    <property type="molecule type" value="Genomic_DNA"/>
</dbReference>
<dbReference type="InterPro" id="IPR058163">
    <property type="entry name" value="LysR-type_TF_proteobact-type"/>
</dbReference>
<evidence type="ECO:0000259" key="5">
    <source>
        <dbReference type="PROSITE" id="PS50931"/>
    </source>
</evidence>
<comment type="caution">
    <text evidence="6">The sequence shown here is derived from an EMBL/GenBank/DDBJ whole genome shotgun (WGS) entry which is preliminary data.</text>
</comment>
<dbReference type="Gene3D" id="3.40.190.10">
    <property type="entry name" value="Periplasmic binding protein-like II"/>
    <property type="match status" value="2"/>
</dbReference>
<accession>A0A073JBE4</accession>
<dbReference type="Pfam" id="PF03466">
    <property type="entry name" value="LysR_substrate"/>
    <property type="match status" value="1"/>
</dbReference>
<dbReference type="InterPro" id="IPR000847">
    <property type="entry name" value="LysR_HTH_N"/>
</dbReference>
<dbReference type="InterPro" id="IPR005119">
    <property type="entry name" value="LysR_subst-bd"/>
</dbReference>
<dbReference type="PANTHER" id="PTHR30537:SF26">
    <property type="entry name" value="GLYCINE CLEAVAGE SYSTEM TRANSCRIPTIONAL ACTIVATOR"/>
    <property type="match status" value="1"/>
</dbReference>
<evidence type="ECO:0000256" key="3">
    <source>
        <dbReference type="ARBA" id="ARBA00023125"/>
    </source>
</evidence>
<gene>
    <name evidence="6" type="ORF">SUH3_23235</name>
</gene>
<keyword evidence="3" id="KW-0238">DNA-binding</keyword>
<dbReference type="PANTHER" id="PTHR30537">
    <property type="entry name" value="HTH-TYPE TRANSCRIPTIONAL REGULATOR"/>
    <property type="match status" value="1"/>
</dbReference>
<organism evidence="6 7">
    <name type="scientific">Pseudosulfitobacter pseudonitzschiae</name>
    <dbReference type="NCBI Taxonomy" id="1402135"/>
    <lineage>
        <taxon>Bacteria</taxon>
        <taxon>Pseudomonadati</taxon>
        <taxon>Pseudomonadota</taxon>
        <taxon>Alphaproteobacteria</taxon>
        <taxon>Rhodobacterales</taxon>
        <taxon>Roseobacteraceae</taxon>
        <taxon>Pseudosulfitobacter</taxon>
    </lineage>
</organism>
<evidence type="ECO:0000256" key="4">
    <source>
        <dbReference type="ARBA" id="ARBA00023163"/>
    </source>
</evidence>
<evidence type="ECO:0000256" key="2">
    <source>
        <dbReference type="ARBA" id="ARBA00023015"/>
    </source>
</evidence>
<dbReference type="GO" id="GO:0006351">
    <property type="term" value="P:DNA-templated transcription"/>
    <property type="evidence" value="ECO:0007669"/>
    <property type="project" value="TreeGrafter"/>
</dbReference>
<dbReference type="InterPro" id="IPR036390">
    <property type="entry name" value="WH_DNA-bd_sf"/>
</dbReference>
<dbReference type="FunFam" id="1.10.10.10:FF:000001">
    <property type="entry name" value="LysR family transcriptional regulator"/>
    <property type="match status" value="1"/>
</dbReference>
<dbReference type="Pfam" id="PF00126">
    <property type="entry name" value="HTH_1"/>
    <property type="match status" value="1"/>
</dbReference>
<keyword evidence="4" id="KW-0804">Transcription</keyword>
<dbReference type="PROSITE" id="PS50931">
    <property type="entry name" value="HTH_LYSR"/>
    <property type="match status" value="1"/>
</dbReference>
<dbReference type="Gene3D" id="1.10.10.10">
    <property type="entry name" value="Winged helix-like DNA-binding domain superfamily/Winged helix DNA-binding domain"/>
    <property type="match status" value="1"/>
</dbReference>
<dbReference type="InterPro" id="IPR036388">
    <property type="entry name" value="WH-like_DNA-bd_sf"/>
</dbReference>
<dbReference type="AlphaFoldDB" id="A0A073JBE4"/>
<sequence length="291" mass="30970">MDWRHMPPLAALRAFAAFAEKGTLVGAGDTLGVSHAAVSQQIRSLEDHLGVPLVDRTGRKLELTEAGAALAQACSEGFGNIARTVEDITGISDARAVHVSTTPTFAASWLMPRLPAFQADYPGIKLLIDPTPKLADLSPGGIDLAIRYGVGPWGNYTCQMLVESPIVVVAAPTLIAGRPVNSPADLACLPWLEELGTTESTTWLHNHGVEQGAVAAYMQMPGNLVLDAARGGQGIAVTVRAFVEADIKEGRLVQLFEEPRAGAGYHLVTRPGVMRPGLRTFVRWLARQVPA</sequence>
<keyword evidence="7" id="KW-1185">Reference proteome</keyword>
<dbReference type="SUPFAM" id="SSF53850">
    <property type="entry name" value="Periplasmic binding protein-like II"/>
    <property type="match status" value="1"/>
</dbReference>
<dbReference type="SUPFAM" id="SSF46785">
    <property type="entry name" value="Winged helix' DNA-binding domain"/>
    <property type="match status" value="1"/>
</dbReference>
<dbReference type="GO" id="GO:0043565">
    <property type="term" value="F:sequence-specific DNA binding"/>
    <property type="evidence" value="ECO:0007669"/>
    <property type="project" value="TreeGrafter"/>
</dbReference>
<comment type="similarity">
    <text evidence="1">Belongs to the LysR transcriptional regulatory family.</text>
</comment>
<dbReference type="Proteomes" id="UP000027746">
    <property type="component" value="Unassembled WGS sequence"/>
</dbReference>
<evidence type="ECO:0000256" key="1">
    <source>
        <dbReference type="ARBA" id="ARBA00009437"/>
    </source>
</evidence>
<evidence type="ECO:0000313" key="7">
    <source>
        <dbReference type="Proteomes" id="UP000027746"/>
    </source>
</evidence>
<keyword evidence="2" id="KW-0805">Transcription regulation</keyword>
<dbReference type="GO" id="GO:0003700">
    <property type="term" value="F:DNA-binding transcription factor activity"/>
    <property type="evidence" value="ECO:0007669"/>
    <property type="project" value="InterPro"/>
</dbReference>
<feature type="domain" description="HTH lysR-type" evidence="5">
    <location>
        <begin position="7"/>
        <end position="64"/>
    </location>
</feature>
<proteinExistence type="inferred from homology"/>
<evidence type="ECO:0000313" key="6">
    <source>
        <dbReference type="EMBL" id="KEJ95022.1"/>
    </source>
</evidence>
<reference evidence="6 7" key="1">
    <citation type="submission" date="2014-01" db="EMBL/GenBank/DDBJ databases">
        <title>Sulfitobacter sp. H3 (MCCC 1A00686) Genome Sequencing.</title>
        <authorList>
            <person name="Lai Q."/>
            <person name="Hong Z."/>
        </authorList>
    </citation>
    <scope>NUCLEOTIDE SEQUENCE [LARGE SCALE GENOMIC DNA]</scope>
    <source>
        <strain evidence="6 7">H3</strain>
    </source>
</reference>
<protein>
    <submittedName>
        <fullName evidence="6">LysR family transcriptional regulator</fullName>
    </submittedName>
</protein>
<name>A0A073JBE4_9RHOB</name>
<dbReference type="OrthoDB" id="7328368at2"/>